<dbReference type="AlphaFoldDB" id="A0AA49GKA6"/>
<accession>A0AA49GKA6</accession>
<dbReference type="EMBL" id="CP120682">
    <property type="protein sequence ID" value="WKN34923.1"/>
    <property type="molecule type" value="Genomic_DNA"/>
</dbReference>
<sequence>MNRASLDLYAQTENWTSSQPYGHAPIGVTGDHRQGKDEWMVSYRYMRMSMQDNLDGREKLANSYYPKR</sequence>
<reference evidence="1" key="2">
    <citation type="journal article" date="2024" name="Antonie Van Leeuwenhoek">
        <title>Roseihalotalea indica gen. nov., sp. nov., a halophilic Bacteroidetes from mesopelagic Southwest Indian Ocean with higher carbohydrate metabolic potential.</title>
        <authorList>
            <person name="Chen B."/>
            <person name="Zhang M."/>
            <person name="Lin D."/>
            <person name="Ye J."/>
            <person name="Tang K."/>
        </authorList>
    </citation>
    <scope>NUCLEOTIDE SEQUENCE</scope>
    <source>
        <strain evidence="1">TK19036</strain>
    </source>
</reference>
<protein>
    <submittedName>
        <fullName evidence="1">Uncharacterized protein</fullName>
    </submittedName>
</protein>
<reference evidence="1" key="1">
    <citation type="journal article" date="2023" name="Comput. Struct. Biotechnol. J.">
        <title>Discovery of a novel marine Bacteroidetes with a rich repertoire of carbohydrate-active enzymes.</title>
        <authorList>
            <person name="Chen B."/>
            <person name="Liu G."/>
            <person name="Chen Q."/>
            <person name="Wang H."/>
            <person name="Liu L."/>
            <person name="Tang K."/>
        </authorList>
    </citation>
    <scope>NUCLEOTIDE SEQUENCE</scope>
    <source>
        <strain evidence="1">TK19036</strain>
    </source>
</reference>
<organism evidence="1">
    <name type="scientific">Roseihalotalea indica</name>
    <dbReference type="NCBI Taxonomy" id="2867963"/>
    <lineage>
        <taxon>Bacteria</taxon>
        <taxon>Pseudomonadati</taxon>
        <taxon>Bacteroidota</taxon>
        <taxon>Cytophagia</taxon>
        <taxon>Cytophagales</taxon>
        <taxon>Catalimonadaceae</taxon>
        <taxon>Roseihalotalea</taxon>
    </lineage>
</organism>
<evidence type="ECO:0000313" key="1">
    <source>
        <dbReference type="EMBL" id="WKN34923.1"/>
    </source>
</evidence>
<gene>
    <name evidence="1" type="ORF">K4G66_21340</name>
</gene>
<proteinExistence type="predicted"/>
<name>A0AA49GKA6_9BACT</name>